<evidence type="ECO:0000259" key="1">
    <source>
        <dbReference type="Pfam" id="PF08346"/>
    </source>
</evidence>
<feature type="domain" description="AntA/AntB antirepressor" evidence="1">
    <location>
        <begin position="53"/>
        <end position="120"/>
    </location>
</feature>
<name>A0A679IYA2_VARPD</name>
<dbReference type="RefSeq" id="WP_339091048.1">
    <property type="nucleotide sequence ID" value="NZ_LR743507.1"/>
</dbReference>
<sequence>MSKRDGRSLLSTINTVPTSTMVTLGLTSSQAERIIRVRRVLPLMEDRRTPCLDARKLWERIGKPHGRFRDWASQHIKPMMDRADLSAEISALKIPARGTPRIDYTLSRDVAAHLAMQANTVQGEDIRAYFLDMEDLAQRLTVHLGVRVTAIVETDTQVTHMLRKRAGDDARAGRIARGAVCSVAIEREKLLKGVVCEVLTGHTTGYWRESFGRGVRDVLDTDDAKLYAKCYESARAAVESGLVRNPEALRKFLRASYGGRIDPANYRQAA</sequence>
<dbReference type="Pfam" id="PF08346">
    <property type="entry name" value="AntA"/>
    <property type="match status" value="1"/>
</dbReference>
<protein>
    <recommendedName>
        <fullName evidence="1">AntA/AntB antirepressor domain-containing protein</fullName>
    </recommendedName>
</protein>
<organism evidence="2">
    <name type="scientific">Variovorax paradoxus</name>
    <dbReference type="NCBI Taxonomy" id="34073"/>
    <lineage>
        <taxon>Bacteria</taxon>
        <taxon>Pseudomonadati</taxon>
        <taxon>Pseudomonadota</taxon>
        <taxon>Betaproteobacteria</taxon>
        <taxon>Burkholderiales</taxon>
        <taxon>Comamonadaceae</taxon>
        <taxon>Variovorax</taxon>
    </lineage>
</organism>
<reference evidence="2" key="1">
    <citation type="submission" date="2019-12" db="EMBL/GenBank/DDBJ databases">
        <authorList>
            <person name="Cremers G."/>
        </authorList>
    </citation>
    <scope>NUCLEOTIDE SEQUENCE</scope>
    <source>
        <strain evidence="2">Vvax</strain>
    </source>
</reference>
<proteinExistence type="predicted"/>
<dbReference type="AlphaFoldDB" id="A0A679IYA2"/>
<accession>A0A679IYA2</accession>
<dbReference type="InterPro" id="IPR013557">
    <property type="entry name" value="AntA/B_antirep"/>
</dbReference>
<gene>
    <name evidence="2" type="ORF">VVAX_03468</name>
</gene>
<dbReference type="EMBL" id="LR743507">
    <property type="protein sequence ID" value="CAA2105872.1"/>
    <property type="molecule type" value="Genomic_DNA"/>
</dbReference>
<evidence type="ECO:0000313" key="2">
    <source>
        <dbReference type="EMBL" id="CAA2105872.1"/>
    </source>
</evidence>